<reference evidence="3" key="1">
    <citation type="submission" date="2017-02" db="UniProtKB">
        <authorList>
            <consortium name="WormBaseParasite"/>
        </authorList>
    </citation>
    <scope>IDENTIFICATION</scope>
</reference>
<organism evidence="3">
    <name type="scientific">Enterobius vermicularis</name>
    <name type="common">Human pinworm</name>
    <dbReference type="NCBI Taxonomy" id="51028"/>
    <lineage>
        <taxon>Eukaryota</taxon>
        <taxon>Metazoa</taxon>
        <taxon>Ecdysozoa</taxon>
        <taxon>Nematoda</taxon>
        <taxon>Chromadorea</taxon>
        <taxon>Rhabditida</taxon>
        <taxon>Spirurina</taxon>
        <taxon>Oxyuridomorpha</taxon>
        <taxon>Oxyuroidea</taxon>
        <taxon>Oxyuridae</taxon>
        <taxon>Enterobius</taxon>
    </lineage>
</organism>
<proteinExistence type="predicted"/>
<evidence type="ECO:0000313" key="2">
    <source>
        <dbReference type="Proteomes" id="UP000274131"/>
    </source>
</evidence>
<evidence type="ECO:0000313" key="1">
    <source>
        <dbReference type="EMBL" id="VDD91939.1"/>
    </source>
</evidence>
<sequence>MVAGIAMDSVLKTERSGEFGSISLWGVVGYEGVLKYLPHKFGKFDVVASGCCAQLACFLLWGRLSSLLGGTDVVLGLHIEDNRHGVIL</sequence>
<accession>A0A0N4V9P9</accession>
<dbReference type="EMBL" id="UXUI01008611">
    <property type="protein sequence ID" value="VDD91939.1"/>
    <property type="molecule type" value="Genomic_DNA"/>
</dbReference>
<dbReference type="WBParaSite" id="EVEC_0000716901-mRNA-1">
    <property type="protein sequence ID" value="EVEC_0000716901-mRNA-1"/>
    <property type="gene ID" value="EVEC_0000716901"/>
</dbReference>
<protein>
    <submittedName>
        <fullName evidence="3">ADH_N domain-containing protein</fullName>
    </submittedName>
</protein>
<evidence type="ECO:0000313" key="3">
    <source>
        <dbReference type="WBParaSite" id="EVEC_0000716901-mRNA-1"/>
    </source>
</evidence>
<reference evidence="1 2" key="2">
    <citation type="submission" date="2018-10" db="EMBL/GenBank/DDBJ databases">
        <authorList>
            <consortium name="Pathogen Informatics"/>
        </authorList>
    </citation>
    <scope>NUCLEOTIDE SEQUENCE [LARGE SCALE GENOMIC DNA]</scope>
</reference>
<dbReference type="AlphaFoldDB" id="A0A0N4V9P9"/>
<keyword evidence="2" id="KW-1185">Reference proteome</keyword>
<name>A0A0N4V9P9_ENTVE</name>
<dbReference type="Proteomes" id="UP000274131">
    <property type="component" value="Unassembled WGS sequence"/>
</dbReference>
<gene>
    <name evidence="1" type="ORF">EVEC_LOCUS6690</name>
</gene>